<dbReference type="PROSITE" id="PS00658">
    <property type="entry name" value="FORK_HEAD_2"/>
    <property type="match status" value="1"/>
</dbReference>
<keyword evidence="4" id="KW-0804">Transcription</keyword>
<keyword evidence="3 6" id="KW-0238">DNA-binding</keyword>
<evidence type="ECO:0000256" key="3">
    <source>
        <dbReference type="ARBA" id="ARBA00023125"/>
    </source>
</evidence>
<dbReference type="PANTHER" id="PTHR11829">
    <property type="entry name" value="FORKHEAD BOX PROTEIN"/>
    <property type="match status" value="1"/>
</dbReference>
<evidence type="ECO:0000313" key="10">
    <source>
        <dbReference type="Proteomes" id="UP000596742"/>
    </source>
</evidence>
<evidence type="ECO:0000256" key="5">
    <source>
        <dbReference type="ARBA" id="ARBA00023242"/>
    </source>
</evidence>
<accession>A0A8B6CMN3</accession>
<feature type="compositionally biased region" description="Acidic residues" evidence="7">
    <location>
        <begin position="25"/>
        <end position="36"/>
    </location>
</feature>
<dbReference type="InterPro" id="IPR050211">
    <property type="entry name" value="FOX_domain-containing"/>
</dbReference>
<dbReference type="SUPFAM" id="SSF46785">
    <property type="entry name" value="Winged helix' DNA-binding domain"/>
    <property type="match status" value="1"/>
</dbReference>
<evidence type="ECO:0000259" key="8">
    <source>
        <dbReference type="PROSITE" id="PS50039"/>
    </source>
</evidence>
<dbReference type="GO" id="GO:0005634">
    <property type="term" value="C:nucleus"/>
    <property type="evidence" value="ECO:0007669"/>
    <property type="project" value="UniProtKB-SubCell"/>
</dbReference>
<dbReference type="InterPro" id="IPR036388">
    <property type="entry name" value="WH-like_DNA-bd_sf"/>
</dbReference>
<dbReference type="AlphaFoldDB" id="A0A8B6CMN3"/>
<protein>
    <submittedName>
        <fullName evidence="9">Forkhead box protein D</fullName>
    </submittedName>
</protein>
<evidence type="ECO:0000256" key="1">
    <source>
        <dbReference type="ARBA" id="ARBA00004123"/>
    </source>
</evidence>
<comment type="caution">
    <text evidence="9">The sequence shown here is derived from an EMBL/GenBank/DDBJ whole genome shotgun (WGS) entry which is preliminary data.</text>
</comment>
<organism evidence="9 10">
    <name type="scientific">Mytilus galloprovincialis</name>
    <name type="common">Mediterranean mussel</name>
    <dbReference type="NCBI Taxonomy" id="29158"/>
    <lineage>
        <taxon>Eukaryota</taxon>
        <taxon>Metazoa</taxon>
        <taxon>Spiralia</taxon>
        <taxon>Lophotrochozoa</taxon>
        <taxon>Mollusca</taxon>
        <taxon>Bivalvia</taxon>
        <taxon>Autobranchia</taxon>
        <taxon>Pteriomorphia</taxon>
        <taxon>Mytilida</taxon>
        <taxon>Mytiloidea</taxon>
        <taxon>Mytilidae</taxon>
        <taxon>Mytilinae</taxon>
        <taxon>Mytilus</taxon>
    </lineage>
</organism>
<comment type="subcellular location">
    <subcellularLocation>
        <location evidence="1 6">Nucleus</location>
    </subcellularLocation>
</comment>
<dbReference type="Pfam" id="PF00250">
    <property type="entry name" value="Forkhead"/>
    <property type="match status" value="1"/>
</dbReference>
<dbReference type="GO" id="GO:0000981">
    <property type="term" value="F:DNA-binding transcription factor activity, RNA polymerase II-specific"/>
    <property type="evidence" value="ECO:0007669"/>
    <property type="project" value="TreeGrafter"/>
</dbReference>
<dbReference type="InterPro" id="IPR030456">
    <property type="entry name" value="TF_fork_head_CS_2"/>
</dbReference>
<keyword evidence="2" id="KW-0805">Transcription regulation</keyword>
<feature type="domain" description="Fork-head" evidence="8">
    <location>
        <begin position="95"/>
        <end position="189"/>
    </location>
</feature>
<gene>
    <name evidence="9" type="ORF">MGAL_10B093763</name>
</gene>
<dbReference type="FunFam" id="1.10.10.10:FF:000016">
    <property type="entry name" value="Forkhead box protein I1"/>
    <property type="match status" value="1"/>
</dbReference>
<dbReference type="PRINTS" id="PR00053">
    <property type="entry name" value="FORKHEAD"/>
</dbReference>
<feature type="compositionally biased region" description="Polar residues" evidence="7">
    <location>
        <begin position="70"/>
        <end position="85"/>
    </location>
</feature>
<evidence type="ECO:0000256" key="4">
    <source>
        <dbReference type="ARBA" id="ARBA00023163"/>
    </source>
</evidence>
<evidence type="ECO:0000256" key="6">
    <source>
        <dbReference type="PROSITE-ProRule" id="PRU00089"/>
    </source>
</evidence>
<sequence length="377" mass="42872">MLMNREITDNKQSMCSESNRNLWENESEDEDIDIEDIPGSPGQSEYDSSHNSSFEHSTSETFNEDGINENGKQTDSESVTENSSTGHKKRSNLVKPPYSYIALITMAVLQSPRKRLTLSGICEFIMGRFPYYREKFPAWQNSIRHNLSLNDCFIKIPREPGNPGKGNYWSLDPRSEDMFDNGSFLRRRKRFKRPSLEMMQQSTAFAHSPYFHHHHHHGLFSPHAPHPSVIGTGIPYPYLSPMMTPHHHLLQQEVTTRTPLPPISLPVRERGHSPSPKVINSSPPATKADFSIDKIIGNTETQKAQKVPTTSSFRPPLSGLPHMSSIPQLRQGDNEISKLNNATYLAQLQAALTQMNSIDIEKYRKYLQIYGMNGWPV</sequence>
<dbReference type="OrthoDB" id="5402974at2759"/>
<feature type="compositionally biased region" description="Polar residues" evidence="7">
    <location>
        <begin position="10"/>
        <end position="24"/>
    </location>
</feature>
<dbReference type="PANTHER" id="PTHR11829:SF402">
    <property type="entry name" value="FORK HEAD DOMAIN-CONTAINING PROTEIN FD3-RELATED"/>
    <property type="match status" value="1"/>
</dbReference>
<proteinExistence type="predicted"/>
<evidence type="ECO:0000313" key="9">
    <source>
        <dbReference type="EMBL" id="VDI07735.1"/>
    </source>
</evidence>
<feature type="compositionally biased region" description="Polar residues" evidence="7">
    <location>
        <begin position="299"/>
        <end position="313"/>
    </location>
</feature>
<keyword evidence="5 6" id="KW-0539">Nucleus</keyword>
<evidence type="ECO:0000256" key="2">
    <source>
        <dbReference type="ARBA" id="ARBA00023015"/>
    </source>
</evidence>
<dbReference type="GO" id="GO:0009653">
    <property type="term" value="P:anatomical structure morphogenesis"/>
    <property type="evidence" value="ECO:0007669"/>
    <property type="project" value="TreeGrafter"/>
</dbReference>
<dbReference type="InterPro" id="IPR036390">
    <property type="entry name" value="WH_DNA-bd_sf"/>
</dbReference>
<feature type="region of interest" description="Disordered" evidence="7">
    <location>
        <begin position="1"/>
        <end position="91"/>
    </location>
</feature>
<name>A0A8B6CMN3_MYTGA</name>
<reference evidence="9" key="1">
    <citation type="submission" date="2018-11" db="EMBL/GenBank/DDBJ databases">
        <authorList>
            <person name="Alioto T."/>
            <person name="Alioto T."/>
        </authorList>
    </citation>
    <scope>NUCLEOTIDE SEQUENCE</scope>
</reference>
<dbReference type="PROSITE" id="PS50039">
    <property type="entry name" value="FORK_HEAD_3"/>
    <property type="match status" value="1"/>
</dbReference>
<dbReference type="GO" id="GO:0000978">
    <property type="term" value="F:RNA polymerase II cis-regulatory region sequence-specific DNA binding"/>
    <property type="evidence" value="ECO:0007669"/>
    <property type="project" value="TreeGrafter"/>
</dbReference>
<dbReference type="EMBL" id="UYJE01002088">
    <property type="protein sequence ID" value="VDI07735.1"/>
    <property type="molecule type" value="Genomic_DNA"/>
</dbReference>
<dbReference type="Proteomes" id="UP000596742">
    <property type="component" value="Unassembled WGS sequence"/>
</dbReference>
<feature type="compositionally biased region" description="Low complexity" evidence="7">
    <location>
        <begin position="49"/>
        <end position="61"/>
    </location>
</feature>
<feature type="DNA-binding region" description="Fork-head" evidence="6">
    <location>
        <begin position="95"/>
        <end position="189"/>
    </location>
</feature>
<dbReference type="InterPro" id="IPR001766">
    <property type="entry name" value="Fork_head_dom"/>
</dbReference>
<dbReference type="CDD" id="cd20048">
    <property type="entry name" value="FH_FOXD4-like"/>
    <property type="match status" value="1"/>
</dbReference>
<keyword evidence="10" id="KW-1185">Reference proteome</keyword>
<dbReference type="SMART" id="SM00339">
    <property type="entry name" value="FH"/>
    <property type="match status" value="1"/>
</dbReference>
<dbReference type="Gene3D" id="1.10.10.10">
    <property type="entry name" value="Winged helix-like DNA-binding domain superfamily/Winged helix DNA-binding domain"/>
    <property type="match status" value="1"/>
</dbReference>
<feature type="region of interest" description="Disordered" evidence="7">
    <location>
        <begin position="299"/>
        <end position="320"/>
    </location>
</feature>
<evidence type="ECO:0000256" key="7">
    <source>
        <dbReference type="SAM" id="MobiDB-lite"/>
    </source>
</evidence>
<dbReference type="GO" id="GO:0030154">
    <property type="term" value="P:cell differentiation"/>
    <property type="evidence" value="ECO:0007669"/>
    <property type="project" value="TreeGrafter"/>
</dbReference>